<dbReference type="SUPFAM" id="SSF53756">
    <property type="entry name" value="UDP-Glycosyltransferase/glycogen phosphorylase"/>
    <property type="match status" value="1"/>
</dbReference>
<sequence>MRIMHLLNHTYRLNGHVHAAVDLACEQRRLGHEVCIASGGGDFDELLASNHVATRIVDHERRLLTVVRSVATLKRHVNEWKPDVIHAHMMTSAVLAYPVCKLSGIPLVTTVHNEFEKSAILMGLGTRVIAVSESVSRSMQQRGISAKKLHVVLNGTIGTARFANRQAAPADLAHPSILFVGGLHPRKGVVDLIQAFKIVHATYPAARLFIVGSGPMGEEYRELARQTGCGDAITFVGSLDDPYPYMLAADIFVLPSLADPAPLVISEAREARCAIIGTKVDGIPQLLEFGEAGILVPPSAPEMLAAALANLLADPATLREWQEKSQIRIDNLTIERVALETTAVYRSAMAKPKFIGATRQAV</sequence>
<name>A0A7W6TDT4_9HYPH</name>
<dbReference type="EMBL" id="JACIGW010000002">
    <property type="protein sequence ID" value="MBB4348379.1"/>
    <property type="molecule type" value="Genomic_DNA"/>
</dbReference>
<dbReference type="Proteomes" id="UP000524535">
    <property type="component" value="Unassembled WGS sequence"/>
</dbReference>
<evidence type="ECO:0000259" key="1">
    <source>
        <dbReference type="Pfam" id="PF00534"/>
    </source>
</evidence>
<keyword evidence="4" id="KW-0808">Transferase</keyword>
<dbReference type="PANTHER" id="PTHR12526">
    <property type="entry name" value="GLYCOSYLTRANSFERASE"/>
    <property type="match status" value="1"/>
</dbReference>
<evidence type="ECO:0000313" key="8">
    <source>
        <dbReference type="Proteomes" id="UP000576087"/>
    </source>
</evidence>
<dbReference type="AlphaFoldDB" id="A0A7W6TDT4"/>
<dbReference type="InterPro" id="IPR028098">
    <property type="entry name" value="Glyco_trans_4-like_N"/>
</dbReference>
<dbReference type="CDD" id="cd03801">
    <property type="entry name" value="GT4_PimA-like"/>
    <property type="match status" value="1"/>
</dbReference>
<dbReference type="Pfam" id="PF13439">
    <property type="entry name" value="Glyco_transf_4"/>
    <property type="match status" value="1"/>
</dbReference>
<comment type="caution">
    <text evidence="4">The sequence shown here is derived from an EMBL/GenBank/DDBJ whole genome shotgun (WGS) entry which is preliminary data.</text>
</comment>
<dbReference type="EMBL" id="JACIGY010000002">
    <property type="protein sequence ID" value="MBB4411615.1"/>
    <property type="molecule type" value="Genomic_DNA"/>
</dbReference>
<organism evidence="4 7">
    <name type="scientific">Aliirhizobium cellulosilyticum</name>
    <dbReference type="NCBI Taxonomy" id="393664"/>
    <lineage>
        <taxon>Bacteria</taxon>
        <taxon>Pseudomonadati</taxon>
        <taxon>Pseudomonadota</taxon>
        <taxon>Alphaproteobacteria</taxon>
        <taxon>Hyphomicrobiales</taxon>
        <taxon>Rhizobiaceae</taxon>
        <taxon>Aliirhizobium</taxon>
    </lineage>
</organism>
<dbReference type="Proteomes" id="UP000576087">
    <property type="component" value="Unassembled WGS sequence"/>
</dbReference>
<dbReference type="Proteomes" id="UP000520770">
    <property type="component" value="Unassembled WGS sequence"/>
</dbReference>
<evidence type="ECO:0000313" key="3">
    <source>
        <dbReference type="EMBL" id="MBB4348379.1"/>
    </source>
</evidence>
<dbReference type="InterPro" id="IPR001296">
    <property type="entry name" value="Glyco_trans_1"/>
</dbReference>
<accession>A0A7W6TDT4</accession>
<dbReference type="GO" id="GO:0016757">
    <property type="term" value="F:glycosyltransferase activity"/>
    <property type="evidence" value="ECO:0007669"/>
    <property type="project" value="InterPro"/>
</dbReference>
<dbReference type="Gene3D" id="3.40.50.2000">
    <property type="entry name" value="Glycogen Phosphorylase B"/>
    <property type="match status" value="2"/>
</dbReference>
<evidence type="ECO:0000313" key="5">
    <source>
        <dbReference type="EMBL" id="MBB4446306.1"/>
    </source>
</evidence>
<dbReference type="Pfam" id="PF00534">
    <property type="entry name" value="Glycos_transf_1"/>
    <property type="match status" value="1"/>
</dbReference>
<feature type="domain" description="Glycosyl transferase family 1" evidence="1">
    <location>
        <begin position="164"/>
        <end position="325"/>
    </location>
</feature>
<reference evidence="6 7" key="1">
    <citation type="submission" date="2020-08" db="EMBL/GenBank/DDBJ databases">
        <title>Genomic Encyclopedia of Type Strains, Phase IV (KMG-V): Genome sequencing to study the core and pangenomes of soil and plant-associated prokaryotes.</title>
        <authorList>
            <person name="Whitman W."/>
        </authorList>
    </citation>
    <scope>NUCLEOTIDE SEQUENCE [LARGE SCALE GENOMIC DNA]</scope>
    <source>
        <strain evidence="4 7">SEMIA 444</strain>
        <strain evidence="3 6">SEMIA 448</strain>
        <strain evidence="5 8">SEMIA 452</strain>
    </source>
</reference>
<dbReference type="RefSeq" id="WP_148144051.1">
    <property type="nucleotide sequence ID" value="NZ_JACIGW010000002.1"/>
</dbReference>
<feature type="domain" description="Glycosyltransferase subfamily 4-like N-terminal" evidence="2">
    <location>
        <begin position="14"/>
        <end position="155"/>
    </location>
</feature>
<evidence type="ECO:0000313" key="4">
    <source>
        <dbReference type="EMBL" id="MBB4411615.1"/>
    </source>
</evidence>
<gene>
    <name evidence="4" type="ORF">GGE31_002120</name>
    <name evidence="3" type="ORF">GGE33_002121</name>
    <name evidence="5" type="ORF">GGE35_002122</name>
</gene>
<dbReference type="PANTHER" id="PTHR12526:SF630">
    <property type="entry name" value="GLYCOSYLTRANSFERASE"/>
    <property type="match status" value="1"/>
</dbReference>
<evidence type="ECO:0000259" key="2">
    <source>
        <dbReference type="Pfam" id="PF13439"/>
    </source>
</evidence>
<protein>
    <submittedName>
        <fullName evidence="4">Glycosyltransferase involved in cell wall biosynthesis</fullName>
    </submittedName>
</protein>
<keyword evidence="7" id="KW-1185">Reference proteome</keyword>
<proteinExistence type="predicted"/>
<dbReference type="EMBL" id="JACIHM010000002">
    <property type="protein sequence ID" value="MBB4446306.1"/>
    <property type="molecule type" value="Genomic_DNA"/>
</dbReference>
<evidence type="ECO:0000313" key="7">
    <source>
        <dbReference type="Proteomes" id="UP000524535"/>
    </source>
</evidence>
<evidence type="ECO:0000313" key="6">
    <source>
        <dbReference type="Proteomes" id="UP000520770"/>
    </source>
</evidence>